<comment type="caution">
    <text evidence="1">The sequence shown here is derived from an EMBL/GenBank/DDBJ whole genome shotgun (WGS) entry which is preliminary data.</text>
</comment>
<protein>
    <submittedName>
        <fullName evidence="1">14970_t:CDS:1</fullName>
    </submittedName>
</protein>
<dbReference type="Proteomes" id="UP000789920">
    <property type="component" value="Unassembled WGS sequence"/>
</dbReference>
<name>A0ACA9QZH9_9GLOM</name>
<evidence type="ECO:0000313" key="1">
    <source>
        <dbReference type="EMBL" id="CAG8770299.1"/>
    </source>
</evidence>
<feature type="non-terminal residue" evidence="1">
    <location>
        <position position="298"/>
    </location>
</feature>
<dbReference type="EMBL" id="CAJVQC010040203">
    <property type="protein sequence ID" value="CAG8770299.1"/>
    <property type="molecule type" value="Genomic_DNA"/>
</dbReference>
<gene>
    <name evidence="1" type="ORF">RPERSI_LOCUS16326</name>
</gene>
<accession>A0ACA9QZH9</accession>
<sequence>MSTSITNYTRETSESIPYAKYFNFFPCEKWALDHYVALITDNYKFAEKKEAHRTFYITLHKINDDLCMPQEVRDIAQNLIENSKADTEKVNSLWRKASKARKTSPPPRDLATIDAPTKKQCVVPETSWFCPDMNMPLQANGGVNTLEIIKSAVRVFDQKTIALGSTCSYKCSNHLQVESKYDECIPRESVYDAEMYRILHNWLAKKPDNPYPEAVLEVVATGSISTLKKHFDRVIKYTDQLCPEEVWIVHFSREDSIVSDPYWPSEKLQDRGLNVIHFWHDEGFEDIRMSARFRDATG</sequence>
<evidence type="ECO:0000313" key="2">
    <source>
        <dbReference type="Proteomes" id="UP000789920"/>
    </source>
</evidence>
<proteinExistence type="predicted"/>
<keyword evidence="2" id="KW-1185">Reference proteome</keyword>
<reference evidence="1" key="1">
    <citation type="submission" date="2021-06" db="EMBL/GenBank/DDBJ databases">
        <authorList>
            <person name="Kallberg Y."/>
            <person name="Tangrot J."/>
            <person name="Rosling A."/>
        </authorList>
    </citation>
    <scope>NUCLEOTIDE SEQUENCE</scope>
    <source>
        <strain evidence="1">MA461A</strain>
    </source>
</reference>
<organism evidence="1 2">
    <name type="scientific">Racocetra persica</name>
    <dbReference type="NCBI Taxonomy" id="160502"/>
    <lineage>
        <taxon>Eukaryota</taxon>
        <taxon>Fungi</taxon>
        <taxon>Fungi incertae sedis</taxon>
        <taxon>Mucoromycota</taxon>
        <taxon>Glomeromycotina</taxon>
        <taxon>Glomeromycetes</taxon>
        <taxon>Diversisporales</taxon>
        <taxon>Gigasporaceae</taxon>
        <taxon>Racocetra</taxon>
    </lineage>
</organism>